<keyword evidence="3" id="KW-1185">Reference proteome</keyword>
<reference evidence="2" key="1">
    <citation type="submission" date="2022-06" db="EMBL/GenBank/DDBJ databases">
        <authorList>
            <consortium name="SYNGENTA / RWTH Aachen University"/>
        </authorList>
    </citation>
    <scope>NUCLEOTIDE SEQUENCE</scope>
</reference>
<proteinExistence type="predicted"/>
<name>A0AAV0AXN6_PHAPC</name>
<sequence length="414" mass="45282">MICASPSSFHFSLAPQEEYAQASVKKHPGLLDVAACYSLLKNSADNRPEDLIMRQALEIYCSLISPPVTPSSKKFLDRGDVSCPFNFNQTENLPCSDYPSSPSEPFSSGGSAVEFPSALGYNEDYSPLSSQQLSFSGFSPFFASEPDCAGDLESLDDPFASYHFSIPITEGSNRSDRNLTSYQCARNSGSKLSLNSSSYAYLPALLPLDEAVKDEEGQFNKDYTGPYVTTANLSESGLQSKPPLLQRSSHHEDKAIRSVEQKIPARKRAFSVTSFGLHRKSHSASIEPLIISDPMPLGQPPNLSSRKSMGRAIINGNRTSKLASSDRFSHRKSSEVSLAGCFPATSRTTKAISNPTLILGPGEDVVSRPGSQIFYPKPEPKSLWKTLKTKTSRSSLSIERVRKETYIPDLKHIS</sequence>
<comment type="caution">
    <text evidence="2">The sequence shown here is derived from an EMBL/GenBank/DDBJ whole genome shotgun (WGS) entry which is preliminary data.</text>
</comment>
<feature type="region of interest" description="Disordered" evidence="1">
    <location>
        <begin position="233"/>
        <end position="253"/>
    </location>
</feature>
<dbReference type="Proteomes" id="UP001153365">
    <property type="component" value="Unassembled WGS sequence"/>
</dbReference>
<dbReference type="EMBL" id="CALTRL010001689">
    <property type="protein sequence ID" value="CAH7673420.1"/>
    <property type="molecule type" value="Genomic_DNA"/>
</dbReference>
<protein>
    <submittedName>
        <fullName evidence="2">Expressed protein</fullName>
    </submittedName>
</protein>
<evidence type="ECO:0000313" key="2">
    <source>
        <dbReference type="EMBL" id="CAH7673420.1"/>
    </source>
</evidence>
<organism evidence="2 3">
    <name type="scientific">Phakopsora pachyrhizi</name>
    <name type="common">Asian soybean rust disease fungus</name>
    <dbReference type="NCBI Taxonomy" id="170000"/>
    <lineage>
        <taxon>Eukaryota</taxon>
        <taxon>Fungi</taxon>
        <taxon>Dikarya</taxon>
        <taxon>Basidiomycota</taxon>
        <taxon>Pucciniomycotina</taxon>
        <taxon>Pucciniomycetes</taxon>
        <taxon>Pucciniales</taxon>
        <taxon>Phakopsoraceae</taxon>
        <taxon>Phakopsora</taxon>
    </lineage>
</organism>
<gene>
    <name evidence="2" type="ORF">PPACK8108_LOCUS8274</name>
</gene>
<accession>A0AAV0AXN6</accession>
<evidence type="ECO:0000313" key="3">
    <source>
        <dbReference type="Proteomes" id="UP001153365"/>
    </source>
</evidence>
<dbReference type="AlphaFoldDB" id="A0AAV0AXN6"/>
<evidence type="ECO:0000256" key="1">
    <source>
        <dbReference type="SAM" id="MobiDB-lite"/>
    </source>
</evidence>